<reference evidence="1" key="2">
    <citation type="journal article" date="2015" name="Data Brief">
        <title>Shoot transcriptome of the giant reed, Arundo donax.</title>
        <authorList>
            <person name="Barrero R.A."/>
            <person name="Guerrero F.D."/>
            <person name="Moolhuijzen P."/>
            <person name="Goolsby J.A."/>
            <person name="Tidwell J."/>
            <person name="Bellgard S.E."/>
            <person name="Bellgard M.I."/>
        </authorList>
    </citation>
    <scope>NUCLEOTIDE SEQUENCE</scope>
    <source>
        <tissue evidence="1">Shoot tissue taken approximately 20 cm above the soil surface</tissue>
    </source>
</reference>
<protein>
    <submittedName>
        <fullName evidence="1">Uncharacterized protein</fullName>
    </submittedName>
</protein>
<proteinExistence type="predicted"/>
<name>A0A0A8ZE11_ARUDO</name>
<organism evidence="1">
    <name type="scientific">Arundo donax</name>
    <name type="common">Giant reed</name>
    <name type="synonym">Donax arundinaceus</name>
    <dbReference type="NCBI Taxonomy" id="35708"/>
    <lineage>
        <taxon>Eukaryota</taxon>
        <taxon>Viridiplantae</taxon>
        <taxon>Streptophyta</taxon>
        <taxon>Embryophyta</taxon>
        <taxon>Tracheophyta</taxon>
        <taxon>Spermatophyta</taxon>
        <taxon>Magnoliopsida</taxon>
        <taxon>Liliopsida</taxon>
        <taxon>Poales</taxon>
        <taxon>Poaceae</taxon>
        <taxon>PACMAD clade</taxon>
        <taxon>Arundinoideae</taxon>
        <taxon>Arundineae</taxon>
        <taxon>Arundo</taxon>
    </lineage>
</organism>
<dbReference type="EMBL" id="GBRH01261962">
    <property type="protein sequence ID" value="JAD35933.1"/>
    <property type="molecule type" value="Transcribed_RNA"/>
</dbReference>
<sequence>MRQPRSTTTMATRCRKLINHRRNGLERLRIVRTLDRDVGVGRNGPKCNIPVVWLDAAPIRADGFNLGRRSRRRRLWLPEQTRLRSRVLEDDAIDLLAQIPDVAAQIVDGGVDLRPPRIERGTGLIQLGELIGDALVYRCHHFVLHRRHHVLHLVAHQLELWIHHIEPLLEAGKVIVVDFVGSWGSRICGSDT</sequence>
<dbReference type="AlphaFoldDB" id="A0A0A8ZE11"/>
<evidence type="ECO:0000313" key="1">
    <source>
        <dbReference type="EMBL" id="JAD35933.1"/>
    </source>
</evidence>
<accession>A0A0A8ZE11</accession>
<reference evidence="1" key="1">
    <citation type="submission" date="2014-09" db="EMBL/GenBank/DDBJ databases">
        <authorList>
            <person name="Magalhaes I.L.F."/>
            <person name="Oliveira U."/>
            <person name="Santos F.R."/>
            <person name="Vidigal T.H.D.A."/>
            <person name="Brescovit A.D."/>
            <person name="Santos A.J."/>
        </authorList>
    </citation>
    <scope>NUCLEOTIDE SEQUENCE</scope>
    <source>
        <tissue evidence="1">Shoot tissue taken approximately 20 cm above the soil surface</tissue>
    </source>
</reference>